<comment type="caution">
    <text evidence="2">The sequence shown here is derived from an EMBL/GenBank/DDBJ whole genome shotgun (WGS) entry which is preliminary data.</text>
</comment>
<dbReference type="AlphaFoldDB" id="A0A7J6VGG8"/>
<evidence type="ECO:0000313" key="3">
    <source>
        <dbReference type="Proteomes" id="UP000554482"/>
    </source>
</evidence>
<evidence type="ECO:0000313" key="2">
    <source>
        <dbReference type="EMBL" id="KAF5183382.1"/>
    </source>
</evidence>
<protein>
    <submittedName>
        <fullName evidence="2">Uncharacterized protein</fullName>
    </submittedName>
</protein>
<dbReference type="EMBL" id="JABWDY010033506">
    <property type="protein sequence ID" value="KAF5183382.1"/>
    <property type="molecule type" value="Genomic_DNA"/>
</dbReference>
<reference evidence="2 3" key="1">
    <citation type="submission" date="2020-06" db="EMBL/GenBank/DDBJ databases">
        <title>Transcriptomic and genomic resources for Thalictrum thalictroides and T. hernandezii: Facilitating candidate gene discovery in an emerging model plant lineage.</title>
        <authorList>
            <person name="Arias T."/>
            <person name="Riano-Pachon D.M."/>
            <person name="Di Stilio V.S."/>
        </authorList>
    </citation>
    <scope>NUCLEOTIDE SEQUENCE [LARGE SCALE GENOMIC DNA]</scope>
    <source>
        <strain evidence="3">cv. WT478/WT964</strain>
        <tissue evidence="2">Leaves</tissue>
    </source>
</reference>
<accession>A0A7J6VGG8</accession>
<organism evidence="2 3">
    <name type="scientific">Thalictrum thalictroides</name>
    <name type="common">Rue-anemone</name>
    <name type="synonym">Anemone thalictroides</name>
    <dbReference type="NCBI Taxonomy" id="46969"/>
    <lineage>
        <taxon>Eukaryota</taxon>
        <taxon>Viridiplantae</taxon>
        <taxon>Streptophyta</taxon>
        <taxon>Embryophyta</taxon>
        <taxon>Tracheophyta</taxon>
        <taxon>Spermatophyta</taxon>
        <taxon>Magnoliopsida</taxon>
        <taxon>Ranunculales</taxon>
        <taxon>Ranunculaceae</taxon>
        <taxon>Thalictroideae</taxon>
        <taxon>Thalictrum</taxon>
    </lineage>
</organism>
<proteinExistence type="predicted"/>
<dbReference type="Proteomes" id="UP000554482">
    <property type="component" value="Unassembled WGS sequence"/>
</dbReference>
<feature type="chain" id="PRO_5029480182" evidence="1">
    <location>
        <begin position="29"/>
        <end position="116"/>
    </location>
</feature>
<feature type="signal peptide" evidence="1">
    <location>
        <begin position="1"/>
        <end position="28"/>
    </location>
</feature>
<sequence>MGTTLVALFSLHTSLFFFTLAVFKNANAYDVWFPAGDSGTLEFPLRRILRDREEPVLTDLLEKLITLKCKDDTDSWVWKWSKLGHFTVKSMYRQLLDEMYLAAGTRVVFPSDLLEF</sequence>
<gene>
    <name evidence="2" type="ORF">FRX31_027029</name>
</gene>
<evidence type="ECO:0000256" key="1">
    <source>
        <dbReference type="SAM" id="SignalP"/>
    </source>
</evidence>
<keyword evidence="1" id="KW-0732">Signal</keyword>
<keyword evidence="3" id="KW-1185">Reference proteome</keyword>
<name>A0A7J6VGG8_THATH</name>